<comment type="catalytic activity">
    <reaction evidence="5">
        <text>GTP + H2O = GDP + phosphate + H(+)</text>
        <dbReference type="Rhea" id="RHEA:19669"/>
        <dbReference type="ChEBI" id="CHEBI:15377"/>
        <dbReference type="ChEBI" id="CHEBI:15378"/>
        <dbReference type="ChEBI" id="CHEBI:37565"/>
        <dbReference type="ChEBI" id="CHEBI:43474"/>
        <dbReference type="ChEBI" id="CHEBI:58189"/>
    </reaction>
    <physiologicalReaction direction="left-to-right" evidence="5">
        <dbReference type="Rhea" id="RHEA:19670"/>
    </physiologicalReaction>
</comment>
<keyword evidence="2" id="KW-0378">Hydrolase</keyword>
<dbReference type="PANTHER" id="PTHR13748">
    <property type="entry name" value="COBW-RELATED"/>
    <property type="match status" value="1"/>
</dbReference>
<dbReference type="SMART" id="SM00833">
    <property type="entry name" value="CobW_C"/>
    <property type="match status" value="1"/>
</dbReference>
<comment type="similarity">
    <text evidence="4">Belongs to the SIMIBI class G3E GTPase family. ZNG1 subfamily.</text>
</comment>
<keyword evidence="3" id="KW-0143">Chaperone</keyword>
<comment type="caution">
    <text evidence="7">The sequence shown here is derived from an EMBL/GenBank/DDBJ whole genome shotgun (WGS) entry which is preliminary data.</text>
</comment>
<dbReference type="EMBL" id="JBGBPQ010000016">
    <property type="protein sequence ID" value="KAL1508825.1"/>
    <property type="molecule type" value="Genomic_DNA"/>
</dbReference>
<dbReference type="Pfam" id="PF07683">
    <property type="entry name" value="CobW_C"/>
    <property type="match status" value="1"/>
</dbReference>
<reference evidence="7 8" key="1">
    <citation type="journal article" date="2024" name="Science">
        <title>Giant polyketide synthase enzymes in the biosynthesis of giant marine polyether toxins.</title>
        <authorList>
            <person name="Fallon T.R."/>
            <person name="Shende V.V."/>
            <person name="Wierzbicki I.H."/>
            <person name="Pendleton A.L."/>
            <person name="Watervoot N.F."/>
            <person name="Auber R.P."/>
            <person name="Gonzalez D.J."/>
            <person name="Wisecaver J.H."/>
            <person name="Moore B.S."/>
        </authorList>
    </citation>
    <scope>NUCLEOTIDE SEQUENCE [LARGE SCALE GENOMIC DNA]</scope>
    <source>
        <strain evidence="7 8">12B1</strain>
    </source>
</reference>
<evidence type="ECO:0000313" key="7">
    <source>
        <dbReference type="EMBL" id="KAL1508825.1"/>
    </source>
</evidence>
<dbReference type="InterPro" id="IPR051316">
    <property type="entry name" value="Zinc-reg_GTPase_activator"/>
</dbReference>
<evidence type="ECO:0000256" key="2">
    <source>
        <dbReference type="ARBA" id="ARBA00022801"/>
    </source>
</evidence>
<feature type="domain" description="CobW C-terminal" evidence="6">
    <location>
        <begin position="236"/>
        <end position="329"/>
    </location>
</feature>
<dbReference type="AlphaFoldDB" id="A0AB34IY23"/>
<dbReference type="InterPro" id="IPR003495">
    <property type="entry name" value="CobW/HypB/UreG_nucleotide-bd"/>
</dbReference>
<proteinExistence type="inferred from homology"/>
<organism evidence="7 8">
    <name type="scientific">Prymnesium parvum</name>
    <name type="common">Toxic golden alga</name>
    <dbReference type="NCBI Taxonomy" id="97485"/>
    <lineage>
        <taxon>Eukaryota</taxon>
        <taxon>Haptista</taxon>
        <taxon>Haptophyta</taxon>
        <taxon>Prymnesiophyceae</taxon>
        <taxon>Prymnesiales</taxon>
        <taxon>Prymnesiaceae</taxon>
        <taxon>Prymnesium</taxon>
    </lineage>
</organism>
<keyword evidence="8" id="KW-1185">Reference proteome</keyword>
<dbReference type="GO" id="GO:0016787">
    <property type="term" value="F:hydrolase activity"/>
    <property type="evidence" value="ECO:0007669"/>
    <property type="project" value="UniProtKB-KW"/>
</dbReference>
<evidence type="ECO:0000313" key="8">
    <source>
        <dbReference type="Proteomes" id="UP001515480"/>
    </source>
</evidence>
<dbReference type="GO" id="GO:0000166">
    <property type="term" value="F:nucleotide binding"/>
    <property type="evidence" value="ECO:0007669"/>
    <property type="project" value="UniProtKB-KW"/>
</dbReference>
<accession>A0AB34IY23</accession>
<evidence type="ECO:0000256" key="4">
    <source>
        <dbReference type="ARBA" id="ARBA00034320"/>
    </source>
</evidence>
<name>A0AB34IY23_PRYPA</name>
<dbReference type="Gene3D" id="3.40.50.300">
    <property type="entry name" value="P-loop containing nucleotide triphosphate hydrolases"/>
    <property type="match status" value="1"/>
</dbReference>
<keyword evidence="1" id="KW-0547">Nucleotide-binding</keyword>
<dbReference type="SUPFAM" id="SSF90002">
    <property type="entry name" value="Hypothetical protein YjiA, C-terminal domain"/>
    <property type="match status" value="1"/>
</dbReference>
<dbReference type="SUPFAM" id="SSF52540">
    <property type="entry name" value="P-loop containing nucleoside triphosphate hydrolases"/>
    <property type="match status" value="1"/>
</dbReference>
<dbReference type="InterPro" id="IPR027417">
    <property type="entry name" value="P-loop_NTPase"/>
</dbReference>
<dbReference type="Gene3D" id="3.30.1220.10">
    <property type="entry name" value="CobW-like, C-terminal domain"/>
    <property type="match status" value="1"/>
</dbReference>
<protein>
    <recommendedName>
        <fullName evidence="6">CobW C-terminal domain-containing protein</fullName>
    </recommendedName>
</protein>
<dbReference type="CDD" id="cd03112">
    <property type="entry name" value="CobW-like"/>
    <property type="match status" value="1"/>
</dbReference>
<dbReference type="Proteomes" id="UP001515480">
    <property type="component" value="Unassembled WGS sequence"/>
</dbReference>
<dbReference type="InterPro" id="IPR036627">
    <property type="entry name" value="CobW-likC_sf"/>
</dbReference>
<evidence type="ECO:0000256" key="3">
    <source>
        <dbReference type="ARBA" id="ARBA00023186"/>
    </source>
</evidence>
<dbReference type="GO" id="GO:0005737">
    <property type="term" value="C:cytoplasm"/>
    <property type="evidence" value="ECO:0007669"/>
    <property type="project" value="TreeGrafter"/>
</dbReference>
<dbReference type="PANTHER" id="PTHR13748:SF70">
    <property type="entry name" value="COBW_HYPB_UREG NUCLEOTIDE-BINDING DOMAIN-CONTAINING PROTEIN"/>
    <property type="match status" value="1"/>
</dbReference>
<evidence type="ECO:0000259" key="6">
    <source>
        <dbReference type="SMART" id="SM00833"/>
    </source>
</evidence>
<evidence type="ECO:0000256" key="1">
    <source>
        <dbReference type="ARBA" id="ARBA00022741"/>
    </source>
</evidence>
<evidence type="ECO:0000256" key="5">
    <source>
        <dbReference type="ARBA" id="ARBA00049117"/>
    </source>
</evidence>
<gene>
    <name evidence="7" type="ORF">AB1Y20_004920</name>
</gene>
<dbReference type="Pfam" id="PF02492">
    <property type="entry name" value="cobW"/>
    <property type="match status" value="1"/>
</dbReference>
<dbReference type="InterPro" id="IPR011629">
    <property type="entry name" value="CobW-like_C"/>
</dbReference>
<sequence length="333" mass="37335">MASDDRVPVTILTGFLGAGKTTLLNHILTANHGKKIAVIENEFGEVGVDDALVKERYNTTEDIFEMNNGCICCTVRGDLIRILSKLFRRKATLDAILIETTGLADPGPVIQTFFMDESIKEFARLDGVVTLIDAKHIEQHLDEEKPEGAENEAVEQVAFADRLLLNKVDLVTADDLDRVEKRLREINKYAPVIRCEKAKVALDQVIDLKAFELDRVLEMEPEFLDPDAEHVHDENVFSVGFNTPGELNMERTNAWVAKLLQEKGVDIFRMKGVLAMAGCDDKYVYQGVHMLFTGETLGPWGEQPRVNRLVFIGKNLNRDELKASFEACLEAKS</sequence>